<organism evidence="4 5">
    <name type="scientific">Nocardia africana</name>
    <dbReference type="NCBI Taxonomy" id="134964"/>
    <lineage>
        <taxon>Bacteria</taxon>
        <taxon>Bacillati</taxon>
        <taxon>Actinomycetota</taxon>
        <taxon>Actinomycetes</taxon>
        <taxon>Mycobacteriales</taxon>
        <taxon>Nocardiaceae</taxon>
        <taxon>Nocardia</taxon>
    </lineage>
</organism>
<reference evidence="4 5" key="1">
    <citation type="submission" date="2018-06" db="EMBL/GenBank/DDBJ databases">
        <authorList>
            <consortium name="Pathogen Informatics"/>
            <person name="Doyle S."/>
        </authorList>
    </citation>
    <scope>NUCLEOTIDE SEQUENCE [LARGE SCALE GENOMIC DNA]</scope>
    <source>
        <strain evidence="4 5">NCTC13184</strain>
    </source>
</reference>
<evidence type="ECO:0000256" key="1">
    <source>
        <dbReference type="SAM" id="MobiDB-lite"/>
    </source>
</evidence>
<dbReference type="EMBL" id="UGRU01000001">
    <property type="protein sequence ID" value="SUA45088.1"/>
    <property type="molecule type" value="Genomic_DNA"/>
</dbReference>
<dbReference type="InterPro" id="IPR052336">
    <property type="entry name" value="MlaD_Phospholipid_Transporter"/>
</dbReference>
<protein>
    <submittedName>
        <fullName evidence="4">Virulence factor Mce family protein</fullName>
    </submittedName>
</protein>
<evidence type="ECO:0000313" key="4">
    <source>
        <dbReference type="EMBL" id="SUA45088.1"/>
    </source>
</evidence>
<feature type="chain" id="PRO_5016581908" evidence="2">
    <location>
        <begin position="25"/>
        <end position="337"/>
    </location>
</feature>
<feature type="signal peptide" evidence="2">
    <location>
        <begin position="1"/>
        <end position="24"/>
    </location>
</feature>
<sequence>MMFAGCFTLRIRAALLCAGVLATASCSLGPKDLPIVGSRSPTGGYTIRLHFQNAMNLPAGAYVMLDGLRVGRVDEVEVTGSDLTVTAGLNRGTKVPANVHATIRQDTLLGDTYVGLDRGPDTGNAGFLPPGGSVPESATSSPPQLEDTMAVLAFFVNGGSIQKVEDTMSRLNAVMPTVDNIRKLSTVLTGDMHDLSHNTDEIDRTLSGLDRTASAVADKSDTLNLVMFNDNAQHYWRQSDRVVLGHVGPGLPLVGSLFFGGFWMVPMLDSMAATVHSGRGNWDTAPEVVDKVGVFLRTVVLPFAGNPSIDIRSVESSNGDQLVGDMENVLRMLGAMK</sequence>
<dbReference type="PANTHER" id="PTHR33371">
    <property type="entry name" value="INTERMEMBRANE PHOSPHOLIPID TRANSPORT SYSTEM BINDING PROTEIN MLAD-RELATED"/>
    <property type="match status" value="1"/>
</dbReference>
<dbReference type="Proteomes" id="UP000255082">
    <property type="component" value="Unassembled WGS sequence"/>
</dbReference>
<dbReference type="AlphaFoldDB" id="A0A378WV35"/>
<dbReference type="OrthoDB" id="4368973at2"/>
<keyword evidence="2" id="KW-0732">Signal</keyword>
<dbReference type="PANTHER" id="PTHR33371:SF4">
    <property type="entry name" value="INTERMEMBRANE PHOSPHOLIPID TRANSPORT SYSTEM BINDING PROTEIN MLAD"/>
    <property type="match status" value="1"/>
</dbReference>
<proteinExistence type="predicted"/>
<dbReference type="Pfam" id="PF02470">
    <property type="entry name" value="MlaD"/>
    <property type="match status" value="1"/>
</dbReference>
<dbReference type="RefSeq" id="WP_062964277.1">
    <property type="nucleotide sequence ID" value="NZ_JAJFOE010000001.1"/>
</dbReference>
<evidence type="ECO:0000313" key="5">
    <source>
        <dbReference type="Proteomes" id="UP000255082"/>
    </source>
</evidence>
<accession>A0A378WV35</accession>
<evidence type="ECO:0000256" key="2">
    <source>
        <dbReference type="SAM" id="SignalP"/>
    </source>
</evidence>
<name>A0A378WV35_9NOCA</name>
<dbReference type="InterPro" id="IPR003399">
    <property type="entry name" value="Mce/MlaD"/>
</dbReference>
<evidence type="ECO:0000259" key="3">
    <source>
        <dbReference type="Pfam" id="PF02470"/>
    </source>
</evidence>
<feature type="region of interest" description="Disordered" evidence="1">
    <location>
        <begin position="120"/>
        <end position="143"/>
    </location>
</feature>
<feature type="domain" description="Mce/MlaD" evidence="3">
    <location>
        <begin position="44"/>
        <end position="119"/>
    </location>
</feature>
<gene>
    <name evidence="4" type="ORF">NCTC13184_03610</name>
</gene>